<dbReference type="AlphaFoldDB" id="A0AAV8Y5P8"/>
<accession>A0AAV8Y5P8</accession>
<reference evidence="1" key="1">
    <citation type="journal article" date="2023" name="Insect Mol. Biol.">
        <title>Genome sequencing provides insights into the evolution of gene families encoding plant cell wall-degrading enzymes in longhorned beetles.</title>
        <authorList>
            <person name="Shin N.R."/>
            <person name="Okamura Y."/>
            <person name="Kirsch R."/>
            <person name="Pauchet Y."/>
        </authorList>
    </citation>
    <scope>NUCLEOTIDE SEQUENCE</scope>
    <source>
        <strain evidence="1">AMC_N1</strain>
    </source>
</reference>
<sequence length="303" mass="34689">MGTRLESEEAVKAKATEVLNQLTEADFLHCFLQCKNRMERCRDRQMESVEGEKMLLALHSLFFPYQKKAEVVSHPVNPVNTNPGENSNSPLLDEVEEYCNGPESPLPHCWKKNILILDPKPLRTRRSTSSPTINTDSKEVLFWSAVLMISQSASSDACFVSIPWLSKVERSRAINRCLLLSLAIQKSTLTYSGLWREVEAIVMPAFKFEQIEVENECILNSSNTNILFPNASIWLTEISRTATDMNHVTVSNINKYFDQHGTVEKLPNQHRDRERTGNQMILDYFNDKITHMQALEMLVLKKL</sequence>
<dbReference type="EMBL" id="JAPWTK010000201">
    <property type="protein sequence ID" value="KAJ8945984.1"/>
    <property type="molecule type" value="Genomic_DNA"/>
</dbReference>
<evidence type="ECO:0000313" key="2">
    <source>
        <dbReference type="Proteomes" id="UP001162162"/>
    </source>
</evidence>
<dbReference type="Proteomes" id="UP001162162">
    <property type="component" value="Unassembled WGS sequence"/>
</dbReference>
<comment type="caution">
    <text evidence="1">The sequence shown here is derived from an EMBL/GenBank/DDBJ whole genome shotgun (WGS) entry which is preliminary data.</text>
</comment>
<protein>
    <submittedName>
        <fullName evidence="1">Uncharacterized protein</fullName>
    </submittedName>
</protein>
<gene>
    <name evidence="1" type="ORF">NQ318_017100</name>
</gene>
<name>A0AAV8Y5P8_9CUCU</name>
<organism evidence="1 2">
    <name type="scientific">Aromia moschata</name>
    <dbReference type="NCBI Taxonomy" id="1265417"/>
    <lineage>
        <taxon>Eukaryota</taxon>
        <taxon>Metazoa</taxon>
        <taxon>Ecdysozoa</taxon>
        <taxon>Arthropoda</taxon>
        <taxon>Hexapoda</taxon>
        <taxon>Insecta</taxon>
        <taxon>Pterygota</taxon>
        <taxon>Neoptera</taxon>
        <taxon>Endopterygota</taxon>
        <taxon>Coleoptera</taxon>
        <taxon>Polyphaga</taxon>
        <taxon>Cucujiformia</taxon>
        <taxon>Chrysomeloidea</taxon>
        <taxon>Cerambycidae</taxon>
        <taxon>Cerambycinae</taxon>
        <taxon>Callichromatini</taxon>
        <taxon>Aromia</taxon>
    </lineage>
</organism>
<keyword evidence="2" id="KW-1185">Reference proteome</keyword>
<evidence type="ECO:0000313" key="1">
    <source>
        <dbReference type="EMBL" id="KAJ8945984.1"/>
    </source>
</evidence>
<proteinExistence type="predicted"/>